<keyword evidence="3" id="KW-1185">Reference proteome</keyword>
<accession>A0A8S0VKE9</accession>
<organism evidence="2 3">
    <name type="scientific">Olea europaea subsp. europaea</name>
    <dbReference type="NCBI Taxonomy" id="158383"/>
    <lineage>
        <taxon>Eukaryota</taxon>
        <taxon>Viridiplantae</taxon>
        <taxon>Streptophyta</taxon>
        <taxon>Embryophyta</taxon>
        <taxon>Tracheophyta</taxon>
        <taxon>Spermatophyta</taxon>
        <taxon>Magnoliopsida</taxon>
        <taxon>eudicotyledons</taxon>
        <taxon>Gunneridae</taxon>
        <taxon>Pentapetalae</taxon>
        <taxon>asterids</taxon>
        <taxon>lamiids</taxon>
        <taxon>Lamiales</taxon>
        <taxon>Oleaceae</taxon>
        <taxon>Oleeae</taxon>
        <taxon>Olea</taxon>
    </lineage>
</organism>
<feature type="compositionally biased region" description="Basic and acidic residues" evidence="1">
    <location>
        <begin position="132"/>
        <end position="150"/>
    </location>
</feature>
<dbReference type="Proteomes" id="UP000594638">
    <property type="component" value="Unassembled WGS sequence"/>
</dbReference>
<dbReference type="Gramene" id="OE9A097455T1">
    <property type="protein sequence ID" value="OE9A097455C1"/>
    <property type="gene ID" value="OE9A097455"/>
</dbReference>
<name>A0A8S0VKE9_OLEEU</name>
<feature type="region of interest" description="Disordered" evidence="1">
    <location>
        <begin position="112"/>
        <end position="150"/>
    </location>
</feature>
<sequence length="150" mass="16974">MAFLYISELSTDELSRNLLFTSKQIGRSETALRSVLSPRVEHIASHCKATETALQRQHFLLESTSPMTLLRTLNRHNTTFITDARRAVNVAHIRIDLHHRCNIGAQVARRAAQNRGRRSKSAAHIKVGATTVEREERLGRREAAPREGEK</sequence>
<protein>
    <submittedName>
        <fullName evidence="2">Uncharacterized protein</fullName>
    </submittedName>
</protein>
<comment type="caution">
    <text evidence="2">The sequence shown here is derived from an EMBL/GenBank/DDBJ whole genome shotgun (WGS) entry which is preliminary data.</text>
</comment>
<evidence type="ECO:0000313" key="3">
    <source>
        <dbReference type="Proteomes" id="UP000594638"/>
    </source>
</evidence>
<dbReference type="AlphaFoldDB" id="A0A8S0VKE9"/>
<evidence type="ECO:0000313" key="2">
    <source>
        <dbReference type="EMBL" id="CAA3030849.1"/>
    </source>
</evidence>
<dbReference type="EMBL" id="CACTIH010009398">
    <property type="protein sequence ID" value="CAA3030849.1"/>
    <property type="molecule type" value="Genomic_DNA"/>
</dbReference>
<gene>
    <name evidence="2" type="ORF">OLEA9_A097455</name>
</gene>
<evidence type="ECO:0000256" key="1">
    <source>
        <dbReference type="SAM" id="MobiDB-lite"/>
    </source>
</evidence>
<proteinExistence type="predicted"/>
<reference evidence="2 3" key="1">
    <citation type="submission" date="2019-12" db="EMBL/GenBank/DDBJ databases">
        <authorList>
            <person name="Alioto T."/>
            <person name="Alioto T."/>
            <person name="Gomez Garrido J."/>
        </authorList>
    </citation>
    <scope>NUCLEOTIDE SEQUENCE [LARGE SCALE GENOMIC DNA]</scope>
</reference>